<protein>
    <submittedName>
        <fullName evidence="1">UDP-glycosyltransferase 43</fullName>
    </submittedName>
</protein>
<gene>
    <name evidence="1" type="primary">UGT43</name>
    <name evidence="1" type="ORF">CR513_14731</name>
</gene>
<dbReference type="GO" id="GO:0016740">
    <property type="term" value="F:transferase activity"/>
    <property type="evidence" value="ECO:0007669"/>
    <property type="project" value="UniProtKB-KW"/>
</dbReference>
<comment type="caution">
    <text evidence="1">The sequence shown here is derived from an EMBL/GenBank/DDBJ whole genome shotgun (WGS) entry which is preliminary data.</text>
</comment>
<dbReference type="SUPFAM" id="SSF53756">
    <property type="entry name" value="UDP-Glycosyltransferase/glycogen phosphorylase"/>
    <property type="match status" value="1"/>
</dbReference>
<evidence type="ECO:0000313" key="1">
    <source>
        <dbReference type="EMBL" id="RDY01884.1"/>
    </source>
</evidence>
<dbReference type="STRING" id="157652.A0A371HGN4"/>
<dbReference type="EMBL" id="QJKJ01002656">
    <property type="protein sequence ID" value="RDY01884.1"/>
    <property type="molecule type" value="Genomic_DNA"/>
</dbReference>
<proteinExistence type="predicted"/>
<feature type="non-terminal residue" evidence="1">
    <location>
        <position position="1"/>
    </location>
</feature>
<reference evidence="1" key="1">
    <citation type="submission" date="2018-05" db="EMBL/GenBank/DDBJ databases">
        <title>Draft genome of Mucuna pruriens seed.</title>
        <authorList>
            <person name="Nnadi N.E."/>
            <person name="Vos R."/>
            <person name="Hasami M.H."/>
            <person name="Devisetty U.K."/>
            <person name="Aguiy J.C."/>
        </authorList>
    </citation>
    <scope>NUCLEOTIDE SEQUENCE [LARGE SCALE GENOMIC DNA]</scope>
    <source>
        <strain evidence="1">JCA_2017</strain>
    </source>
</reference>
<dbReference type="Proteomes" id="UP000257109">
    <property type="component" value="Unassembled WGS sequence"/>
</dbReference>
<keyword evidence="2" id="KW-1185">Reference proteome</keyword>
<organism evidence="1 2">
    <name type="scientific">Mucuna pruriens</name>
    <name type="common">Velvet bean</name>
    <name type="synonym">Dolichos pruriens</name>
    <dbReference type="NCBI Taxonomy" id="157652"/>
    <lineage>
        <taxon>Eukaryota</taxon>
        <taxon>Viridiplantae</taxon>
        <taxon>Streptophyta</taxon>
        <taxon>Embryophyta</taxon>
        <taxon>Tracheophyta</taxon>
        <taxon>Spermatophyta</taxon>
        <taxon>Magnoliopsida</taxon>
        <taxon>eudicotyledons</taxon>
        <taxon>Gunneridae</taxon>
        <taxon>Pentapetalae</taxon>
        <taxon>rosids</taxon>
        <taxon>fabids</taxon>
        <taxon>Fabales</taxon>
        <taxon>Fabaceae</taxon>
        <taxon>Papilionoideae</taxon>
        <taxon>50 kb inversion clade</taxon>
        <taxon>NPAAA clade</taxon>
        <taxon>indigoferoid/millettioid clade</taxon>
        <taxon>Phaseoleae</taxon>
        <taxon>Mucuna</taxon>
    </lineage>
</organism>
<accession>A0A371HGN4</accession>
<name>A0A371HGN4_MUCPR</name>
<sequence length="95" mass="11336">MDCEIGEELQKMLKNIDLEKWRLGWVRDPVRAEDVENSVRFLMKGSDEIRRKVKEIIGKCRETLMENGSSYNNLIFPDSRVEKLTNTLFYSYPYR</sequence>
<evidence type="ECO:0000313" key="2">
    <source>
        <dbReference type="Proteomes" id="UP000257109"/>
    </source>
</evidence>
<dbReference type="AlphaFoldDB" id="A0A371HGN4"/>